<evidence type="ECO:0000313" key="3">
    <source>
        <dbReference type="Proteomes" id="UP001156870"/>
    </source>
</evidence>
<dbReference type="Proteomes" id="UP001156870">
    <property type="component" value="Unassembled WGS sequence"/>
</dbReference>
<evidence type="ECO:0000256" key="1">
    <source>
        <dbReference type="SAM" id="Phobius"/>
    </source>
</evidence>
<evidence type="ECO:0000313" key="2">
    <source>
        <dbReference type="EMBL" id="GLS25551.1"/>
    </source>
</evidence>
<proteinExistence type="predicted"/>
<accession>A0AA37WMV6</accession>
<name>A0AA37WMV6_9GAMM</name>
<sequence>MKSLMRNFIKSPILRWFFLSVIIAGFLVGKFYFHQQVHQQEDAVNSLSRNENFSSFVARLDNIEDQLFEIHQEWASLKHNQSDLLKSERESRERIAALTKQFQELEAGVLRVHHGVTTNARIVHHDLNNNARNVDDTNVDNTLISSNEVALEQRLDLFEARYQSQASNPLKELQFVDDITEGFQQLDLNDAVLETATCQGNMCRLVVAYQDEESMDELLGGDQPLVRWPYRTQVVSTQGGSTPFKSIVFISHNDE</sequence>
<keyword evidence="1" id="KW-1133">Transmembrane helix</keyword>
<dbReference type="AlphaFoldDB" id="A0AA37WMV6"/>
<gene>
    <name evidence="2" type="ORF">GCM10007877_12650</name>
</gene>
<protein>
    <submittedName>
        <fullName evidence="2">Uncharacterized protein</fullName>
    </submittedName>
</protein>
<reference evidence="2 3" key="1">
    <citation type="journal article" date="2014" name="Int. J. Syst. Evol. Microbiol.">
        <title>Complete genome sequence of Corynebacterium casei LMG S-19264T (=DSM 44701T), isolated from a smear-ripened cheese.</title>
        <authorList>
            <consortium name="US DOE Joint Genome Institute (JGI-PGF)"/>
            <person name="Walter F."/>
            <person name="Albersmeier A."/>
            <person name="Kalinowski J."/>
            <person name="Ruckert C."/>
        </authorList>
    </citation>
    <scope>NUCLEOTIDE SEQUENCE [LARGE SCALE GENOMIC DNA]</scope>
    <source>
        <strain evidence="2 3">NBRC 110095</strain>
    </source>
</reference>
<keyword evidence="1" id="KW-0472">Membrane</keyword>
<comment type="caution">
    <text evidence="2">The sequence shown here is derived from an EMBL/GenBank/DDBJ whole genome shotgun (WGS) entry which is preliminary data.</text>
</comment>
<keyword evidence="3" id="KW-1185">Reference proteome</keyword>
<feature type="transmembrane region" description="Helical" evidence="1">
    <location>
        <begin position="12"/>
        <end position="33"/>
    </location>
</feature>
<dbReference type="EMBL" id="BSPD01000030">
    <property type="protein sequence ID" value="GLS25551.1"/>
    <property type="molecule type" value="Genomic_DNA"/>
</dbReference>
<keyword evidence="1" id="KW-0812">Transmembrane</keyword>
<dbReference type="RefSeq" id="WP_232591952.1">
    <property type="nucleotide sequence ID" value="NZ_BSPD01000030.1"/>
</dbReference>
<organism evidence="2 3">
    <name type="scientific">Marinibactrum halimedae</name>
    <dbReference type="NCBI Taxonomy" id="1444977"/>
    <lineage>
        <taxon>Bacteria</taxon>
        <taxon>Pseudomonadati</taxon>
        <taxon>Pseudomonadota</taxon>
        <taxon>Gammaproteobacteria</taxon>
        <taxon>Cellvibrionales</taxon>
        <taxon>Cellvibrionaceae</taxon>
        <taxon>Marinibactrum</taxon>
    </lineage>
</organism>